<evidence type="ECO:0000259" key="6">
    <source>
        <dbReference type="PROSITE" id="PS50977"/>
    </source>
</evidence>
<accession>A0A9X4M5V7</accession>
<dbReference type="GO" id="GO:0003700">
    <property type="term" value="F:DNA-binding transcription factor activity"/>
    <property type="evidence" value="ECO:0007669"/>
    <property type="project" value="TreeGrafter"/>
</dbReference>
<dbReference type="PROSITE" id="PS01081">
    <property type="entry name" value="HTH_TETR_1"/>
    <property type="match status" value="1"/>
</dbReference>
<dbReference type="Pfam" id="PF00440">
    <property type="entry name" value="TetR_N"/>
    <property type="match status" value="1"/>
</dbReference>
<keyword evidence="2 4" id="KW-0238">DNA-binding</keyword>
<sequence>MSDSVSTGWTDSEPSARNVSGPTGRYRPDSASGADPSTTGRRLTRRERNKIETRARLLQSARRLFAVKGVSGTTVEDVASAAEVSRATFFNYFQGKDAVLEALWVDQMIAFHASVEKLLREPASTLDRMRRLFAEFVIVADDRPAYIRVVTGDLDRDTRDPRAGAQRSDMFHSAVVDLVEAGVAQGDVRRDYPPEFLAEMFGGIYAAVIRRWRFDPGYDLGGAFEQAARFIAEALAPPV</sequence>
<dbReference type="SUPFAM" id="SSF46689">
    <property type="entry name" value="Homeodomain-like"/>
    <property type="match status" value="1"/>
</dbReference>
<dbReference type="PANTHER" id="PTHR30055">
    <property type="entry name" value="HTH-TYPE TRANSCRIPTIONAL REGULATOR RUTR"/>
    <property type="match status" value="1"/>
</dbReference>
<evidence type="ECO:0000256" key="2">
    <source>
        <dbReference type="ARBA" id="ARBA00023125"/>
    </source>
</evidence>
<name>A0A9X4M5V7_9ACTN</name>
<feature type="domain" description="HTH tetR-type" evidence="6">
    <location>
        <begin position="51"/>
        <end position="111"/>
    </location>
</feature>
<dbReference type="InterPro" id="IPR036271">
    <property type="entry name" value="Tet_transcr_reg_TetR-rel_C_sf"/>
</dbReference>
<keyword evidence="3" id="KW-0804">Transcription</keyword>
<reference evidence="7" key="1">
    <citation type="submission" date="2022-08" db="EMBL/GenBank/DDBJ databases">
        <title>Genome analysis of Corynebacteriales strain.</title>
        <authorList>
            <person name="Lee S.D."/>
        </authorList>
    </citation>
    <scope>NUCLEOTIDE SEQUENCE</scope>
    <source>
        <strain evidence="7">D3-21</strain>
    </source>
</reference>
<dbReference type="RefSeq" id="WP_277833900.1">
    <property type="nucleotide sequence ID" value="NZ_JAAIVF010000005.1"/>
</dbReference>
<dbReference type="Proteomes" id="UP001152755">
    <property type="component" value="Unassembled WGS sequence"/>
</dbReference>
<dbReference type="PROSITE" id="PS50977">
    <property type="entry name" value="HTH_TETR_2"/>
    <property type="match status" value="1"/>
</dbReference>
<dbReference type="GO" id="GO:0000976">
    <property type="term" value="F:transcription cis-regulatory region binding"/>
    <property type="evidence" value="ECO:0007669"/>
    <property type="project" value="TreeGrafter"/>
</dbReference>
<gene>
    <name evidence="7" type="ORF">NVS88_10575</name>
</gene>
<evidence type="ECO:0000256" key="5">
    <source>
        <dbReference type="SAM" id="MobiDB-lite"/>
    </source>
</evidence>
<proteinExistence type="predicted"/>
<dbReference type="EMBL" id="JANRHA010000006">
    <property type="protein sequence ID" value="MDG3015001.1"/>
    <property type="molecule type" value="Genomic_DNA"/>
</dbReference>
<dbReference type="InterPro" id="IPR001647">
    <property type="entry name" value="HTH_TetR"/>
</dbReference>
<feature type="compositionally biased region" description="Polar residues" evidence="5">
    <location>
        <begin position="1"/>
        <end position="21"/>
    </location>
</feature>
<keyword evidence="1" id="KW-0805">Transcription regulation</keyword>
<feature type="region of interest" description="Disordered" evidence="5">
    <location>
        <begin position="1"/>
        <end position="49"/>
    </location>
</feature>
<dbReference type="InterPro" id="IPR023772">
    <property type="entry name" value="DNA-bd_HTH_TetR-type_CS"/>
</dbReference>
<protein>
    <submittedName>
        <fullName evidence="7">TetR/AcrR family transcriptional regulator</fullName>
    </submittedName>
</protein>
<evidence type="ECO:0000256" key="1">
    <source>
        <dbReference type="ARBA" id="ARBA00023015"/>
    </source>
</evidence>
<organism evidence="7 8">
    <name type="scientific">Speluncibacter jeojiensis</name>
    <dbReference type="NCBI Taxonomy" id="2710754"/>
    <lineage>
        <taxon>Bacteria</taxon>
        <taxon>Bacillati</taxon>
        <taxon>Actinomycetota</taxon>
        <taxon>Actinomycetes</taxon>
        <taxon>Mycobacteriales</taxon>
        <taxon>Speluncibacteraceae</taxon>
        <taxon>Speluncibacter</taxon>
    </lineage>
</organism>
<evidence type="ECO:0000313" key="7">
    <source>
        <dbReference type="EMBL" id="MDG3015001.1"/>
    </source>
</evidence>
<dbReference type="AlphaFoldDB" id="A0A9X4M5V7"/>
<dbReference type="PANTHER" id="PTHR30055:SF234">
    <property type="entry name" value="HTH-TYPE TRANSCRIPTIONAL REGULATOR BETI"/>
    <property type="match status" value="1"/>
</dbReference>
<evidence type="ECO:0000256" key="3">
    <source>
        <dbReference type="ARBA" id="ARBA00023163"/>
    </source>
</evidence>
<dbReference type="InterPro" id="IPR050109">
    <property type="entry name" value="HTH-type_TetR-like_transc_reg"/>
</dbReference>
<feature type="DNA-binding region" description="H-T-H motif" evidence="4">
    <location>
        <begin position="74"/>
        <end position="93"/>
    </location>
</feature>
<evidence type="ECO:0000256" key="4">
    <source>
        <dbReference type="PROSITE-ProRule" id="PRU00335"/>
    </source>
</evidence>
<dbReference type="Gene3D" id="1.10.357.10">
    <property type="entry name" value="Tetracycline Repressor, domain 2"/>
    <property type="match status" value="1"/>
</dbReference>
<comment type="caution">
    <text evidence="7">The sequence shown here is derived from an EMBL/GenBank/DDBJ whole genome shotgun (WGS) entry which is preliminary data.</text>
</comment>
<dbReference type="SUPFAM" id="SSF48498">
    <property type="entry name" value="Tetracyclin repressor-like, C-terminal domain"/>
    <property type="match status" value="1"/>
</dbReference>
<dbReference type="PRINTS" id="PR00455">
    <property type="entry name" value="HTHTETR"/>
</dbReference>
<evidence type="ECO:0000313" key="8">
    <source>
        <dbReference type="Proteomes" id="UP001152755"/>
    </source>
</evidence>
<dbReference type="InterPro" id="IPR009057">
    <property type="entry name" value="Homeodomain-like_sf"/>
</dbReference>
<keyword evidence="8" id="KW-1185">Reference proteome</keyword>